<feature type="binding site" evidence="1">
    <location>
        <position position="60"/>
    </location>
    <ligand>
        <name>substrate</name>
    </ligand>
</feature>
<feature type="binding site" evidence="1">
    <location>
        <position position="82"/>
    </location>
    <ligand>
        <name>Mg(2+)</name>
        <dbReference type="ChEBI" id="CHEBI:18420"/>
        <label>2</label>
    </ligand>
</feature>
<reference evidence="3 5" key="1">
    <citation type="submission" date="2020-12" db="EMBL/GenBank/DDBJ databases">
        <title>FDA dAtabase for Regulatory Grade micrObial Sequences (FDA-ARGOS): Supporting development and validation of Infectious Disease Dx tests.</title>
        <authorList>
            <person name="Sproer C."/>
            <person name="Gronow S."/>
            <person name="Severitt S."/>
            <person name="Schroder I."/>
            <person name="Tallon L."/>
            <person name="Sadzewicz L."/>
            <person name="Zhao X."/>
            <person name="Boylan J."/>
            <person name="Ott S."/>
            <person name="Bowen H."/>
            <person name="Vavikolanu K."/>
            <person name="Mehta A."/>
            <person name="Aluvathingal J."/>
            <person name="Nadendla S."/>
            <person name="Lowell S."/>
            <person name="Myers T."/>
            <person name="Yan Y."/>
            <person name="Sichtig H."/>
        </authorList>
    </citation>
    <scope>NUCLEOTIDE SEQUENCE [LARGE SCALE GENOMIC DNA]</scope>
    <source>
        <strain evidence="3 5">FDAARGOS_1053</strain>
        <strain evidence="4">FDAARGOS_1191</strain>
    </source>
</reference>
<feature type="binding site" evidence="1">
    <location>
        <position position="53"/>
    </location>
    <ligand>
        <name>Mg(2+)</name>
        <dbReference type="ChEBI" id="CHEBI:18420"/>
        <label>1</label>
    </ligand>
</feature>
<keyword evidence="1 3" id="KW-0418">Kinase</keyword>
<feature type="binding site" evidence="1">
    <location>
        <position position="82"/>
    </location>
    <ligand>
        <name>Mg(2+)</name>
        <dbReference type="ChEBI" id="CHEBI:18420"/>
        <label>3</label>
    </ligand>
</feature>
<dbReference type="CDD" id="cd02194">
    <property type="entry name" value="ThiL"/>
    <property type="match status" value="1"/>
</dbReference>
<comment type="function">
    <text evidence="1">Catalyzes the ATP-dependent phosphorylation of thiamine-monophosphate (TMP) to form thiamine-pyrophosphate (TPP), the active form of vitamin B1.</text>
</comment>
<feature type="binding site" evidence="1">
    <location>
        <position position="130"/>
    </location>
    <ligand>
        <name>Mg(2+)</name>
        <dbReference type="ChEBI" id="CHEBI:18420"/>
        <label>1</label>
    </ligand>
</feature>
<dbReference type="InterPro" id="IPR036921">
    <property type="entry name" value="PurM-like_N_sf"/>
</dbReference>
<dbReference type="InterPro" id="IPR036676">
    <property type="entry name" value="PurM-like_C_sf"/>
</dbReference>
<dbReference type="InterPro" id="IPR016188">
    <property type="entry name" value="PurM-like_N"/>
</dbReference>
<feature type="domain" description="PurM-like N-terminal" evidence="2">
    <location>
        <begin position="33"/>
        <end position="146"/>
    </location>
</feature>
<feature type="binding site" evidence="1">
    <location>
        <begin position="129"/>
        <end position="130"/>
    </location>
    <ligand>
        <name>ATP</name>
        <dbReference type="ChEBI" id="CHEBI:30616"/>
    </ligand>
</feature>
<sequence length="322" mass="34103">MTNERLNTPTLAEIGEKGVIAAIQEVAPSMINGDDAAVLTIGPPNTRTVVTTDMLVENRHFKLDWSTPEEIGHKAVVQNFADIQAMGARPIAVLMALSAPPSTRLSLVTGIARGIYERIQEFSAELVGGDLTAGNSIVLSITAVGSLGGSQPPLSLNRARPGQSVIACGCIGYSAAGLDLLKKFGRDHVPVEFLKLVRAHCTPPLMPDRGVVARATGATAMTDNSDGLITDLTTIADRSAVTIELNPAAIEPDHRLLRAAEVLGTDPWKWVLSGGEDHTLLATTTGENVSGFREIGRVIRRGTDPVTIGGEAPTWTEGWKSY</sequence>
<dbReference type="GO" id="GO:0009229">
    <property type="term" value="P:thiamine diphosphate biosynthetic process"/>
    <property type="evidence" value="ECO:0007669"/>
    <property type="project" value="UniProtKB-UniRule"/>
</dbReference>
<feature type="binding site" evidence="1">
    <location>
        <position position="223"/>
    </location>
    <ligand>
        <name>Mg(2+)</name>
        <dbReference type="ChEBI" id="CHEBI:18420"/>
        <label>3</label>
    </ligand>
</feature>
<keyword evidence="1" id="KW-0460">Magnesium</keyword>
<dbReference type="GO" id="GO:0009228">
    <property type="term" value="P:thiamine biosynthetic process"/>
    <property type="evidence" value="ECO:0007669"/>
    <property type="project" value="UniProtKB-KW"/>
</dbReference>
<comment type="miscellaneous">
    <text evidence="1">Reaction mechanism of ThiL seems to utilize a direct, inline transfer of the gamma-phosphate of ATP to TMP rather than a phosphorylated enzyme intermediate.</text>
</comment>
<feature type="binding site" evidence="1">
    <location>
        <position position="53"/>
    </location>
    <ligand>
        <name>Mg(2+)</name>
        <dbReference type="ChEBI" id="CHEBI:18420"/>
        <label>2</label>
    </ligand>
</feature>
<dbReference type="HAMAP" id="MF_02128">
    <property type="entry name" value="TMP_kinase"/>
    <property type="match status" value="1"/>
</dbReference>
<dbReference type="InterPro" id="IPR006283">
    <property type="entry name" value="ThiL-like"/>
</dbReference>
<feature type="binding site" evidence="1">
    <location>
        <position position="52"/>
    </location>
    <ligand>
        <name>Mg(2+)</name>
        <dbReference type="ChEBI" id="CHEBI:18420"/>
        <label>1</label>
    </ligand>
</feature>
<dbReference type="AlphaFoldDB" id="A0A7T4EEE7"/>
<feature type="binding site" evidence="1">
    <location>
        <position position="226"/>
    </location>
    <ligand>
        <name>Mg(2+)</name>
        <dbReference type="ChEBI" id="CHEBI:18420"/>
        <label>5</label>
    </ligand>
</feature>
<evidence type="ECO:0000259" key="2">
    <source>
        <dbReference type="Pfam" id="PF00586"/>
    </source>
</evidence>
<gene>
    <name evidence="1" type="primary">thiL</name>
    <name evidence="3" type="ORF">I6I10_10360</name>
    <name evidence="4" type="ORF">I6J21_05775</name>
</gene>
<protein>
    <recommendedName>
        <fullName evidence="1">Thiamine-monophosphate kinase</fullName>
        <shortName evidence="1">TMP kinase</shortName>
        <shortName evidence="1">Thiamine-phosphate kinase</shortName>
        <ecNumber evidence="1">2.7.4.16</ecNumber>
    </recommendedName>
</protein>
<dbReference type="GO" id="GO:0000287">
    <property type="term" value="F:magnesium ion binding"/>
    <property type="evidence" value="ECO:0007669"/>
    <property type="project" value="UniProtKB-UniRule"/>
</dbReference>
<comment type="pathway">
    <text evidence="1">Cofactor biosynthesis; thiamine diphosphate biosynthesis; thiamine diphosphate from thiamine phosphate: step 1/1.</text>
</comment>
<comment type="similarity">
    <text evidence="1">Belongs to the thiamine-monophosphate kinase family.</text>
</comment>
<dbReference type="PIRSF" id="PIRSF005303">
    <property type="entry name" value="Thiam_monoph_kin"/>
    <property type="match status" value="1"/>
</dbReference>
<proteinExistence type="inferred from homology"/>
<feature type="binding site" evidence="1">
    <location>
        <position position="225"/>
    </location>
    <ligand>
        <name>ATP</name>
        <dbReference type="ChEBI" id="CHEBI:30616"/>
    </ligand>
</feature>
<dbReference type="PANTHER" id="PTHR30270">
    <property type="entry name" value="THIAMINE-MONOPHOSPHATE KINASE"/>
    <property type="match status" value="1"/>
</dbReference>
<evidence type="ECO:0000313" key="5">
    <source>
        <dbReference type="Proteomes" id="UP000596145"/>
    </source>
</evidence>
<feature type="binding site" evidence="1">
    <location>
        <position position="82"/>
    </location>
    <ligand>
        <name>Mg(2+)</name>
        <dbReference type="ChEBI" id="CHEBI:18420"/>
        <label>4</label>
    </ligand>
</feature>
<dbReference type="Gene3D" id="3.90.650.10">
    <property type="entry name" value="PurM-like C-terminal domain"/>
    <property type="match status" value="1"/>
</dbReference>
<organism evidence="3 5">
    <name type="scientific">Corynebacterium glucuronolyticum</name>
    <dbReference type="NCBI Taxonomy" id="39791"/>
    <lineage>
        <taxon>Bacteria</taxon>
        <taxon>Bacillati</taxon>
        <taxon>Actinomycetota</taxon>
        <taxon>Actinomycetes</taxon>
        <taxon>Mycobacteriales</taxon>
        <taxon>Corynebacteriaceae</taxon>
        <taxon>Corynebacterium</taxon>
    </lineage>
</organism>
<dbReference type="Pfam" id="PF00586">
    <property type="entry name" value="AIRS"/>
    <property type="match status" value="1"/>
</dbReference>
<dbReference type="NCBIfam" id="TIGR01379">
    <property type="entry name" value="thiL"/>
    <property type="match status" value="1"/>
</dbReference>
<keyword evidence="1 3" id="KW-0808">Transferase</keyword>
<dbReference type="GO" id="GO:0009030">
    <property type="term" value="F:thiamine-phosphate kinase activity"/>
    <property type="evidence" value="ECO:0007669"/>
    <property type="project" value="UniProtKB-UniRule"/>
</dbReference>
<dbReference type="Proteomes" id="UP000596145">
    <property type="component" value="Chromosome"/>
</dbReference>
<keyword evidence="1" id="KW-0784">Thiamine biosynthesis</keyword>
<evidence type="ECO:0000313" key="3">
    <source>
        <dbReference type="EMBL" id="QQB45865.1"/>
    </source>
</evidence>
<feature type="binding site" evidence="1">
    <location>
        <position position="51"/>
    </location>
    <ligand>
        <name>Mg(2+)</name>
        <dbReference type="ChEBI" id="CHEBI:18420"/>
        <label>4</label>
    </ligand>
</feature>
<dbReference type="NCBIfam" id="NF004351">
    <property type="entry name" value="PRK05731.1-4"/>
    <property type="match status" value="1"/>
</dbReference>
<dbReference type="RefSeq" id="WP_005392344.1">
    <property type="nucleotide sequence ID" value="NZ_CP066007.1"/>
</dbReference>
<name>A0A7T4EEE7_9CORY</name>
<feature type="binding site" evidence="1">
    <location>
        <position position="35"/>
    </location>
    <ligand>
        <name>Mg(2+)</name>
        <dbReference type="ChEBI" id="CHEBI:18420"/>
        <label>4</label>
    </ligand>
</feature>
<keyword evidence="1" id="KW-0479">Metal-binding</keyword>
<dbReference type="UniPathway" id="UPA00060">
    <property type="reaction ID" value="UER00142"/>
</dbReference>
<dbReference type="EMBL" id="CP069534">
    <property type="protein sequence ID" value="QRP71623.1"/>
    <property type="molecule type" value="Genomic_DNA"/>
</dbReference>
<comment type="catalytic activity">
    <reaction evidence="1">
        <text>thiamine phosphate + ATP = thiamine diphosphate + ADP</text>
        <dbReference type="Rhea" id="RHEA:15913"/>
        <dbReference type="ChEBI" id="CHEBI:30616"/>
        <dbReference type="ChEBI" id="CHEBI:37575"/>
        <dbReference type="ChEBI" id="CHEBI:58937"/>
        <dbReference type="ChEBI" id="CHEBI:456216"/>
        <dbReference type="EC" id="2.7.4.16"/>
    </reaction>
</comment>
<dbReference type="GO" id="GO:0005524">
    <property type="term" value="F:ATP binding"/>
    <property type="evidence" value="ECO:0007669"/>
    <property type="project" value="UniProtKB-UniRule"/>
</dbReference>
<dbReference type="OrthoDB" id="9802811at2"/>
<keyword evidence="1" id="KW-0067">ATP-binding</keyword>
<feature type="binding site" evidence="1">
    <location>
        <position position="319"/>
    </location>
    <ligand>
        <name>substrate</name>
    </ligand>
</feature>
<dbReference type="PANTHER" id="PTHR30270:SF0">
    <property type="entry name" value="THIAMINE-MONOPHOSPHATE KINASE"/>
    <property type="match status" value="1"/>
</dbReference>
<dbReference type="Proteomes" id="UP000617681">
    <property type="component" value="Chromosome"/>
</dbReference>
<evidence type="ECO:0000313" key="4">
    <source>
        <dbReference type="EMBL" id="QRP71623.1"/>
    </source>
</evidence>
<dbReference type="EMBL" id="CP066007">
    <property type="protein sequence ID" value="QQB45865.1"/>
    <property type="molecule type" value="Genomic_DNA"/>
</dbReference>
<dbReference type="EC" id="2.7.4.16" evidence="1"/>
<dbReference type="GeneID" id="92759909"/>
<evidence type="ECO:0000256" key="1">
    <source>
        <dbReference type="HAMAP-Rule" id="MF_02128"/>
    </source>
</evidence>
<dbReference type="SUPFAM" id="SSF55326">
    <property type="entry name" value="PurM N-terminal domain-like"/>
    <property type="match status" value="1"/>
</dbReference>
<accession>A0A7T4EEE7</accession>
<keyword evidence="1" id="KW-0547">Nucleotide-binding</keyword>
<feature type="binding site" evidence="1">
    <location>
        <position position="35"/>
    </location>
    <ligand>
        <name>Mg(2+)</name>
        <dbReference type="ChEBI" id="CHEBI:18420"/>
        <label>3</label>
    </ligand>
</feature>
<comment type="caution">
    <text evidence="1">Lacks conserved residue(s) required for the propagation of feature annotation.</text>
</comment>
<dbReference type="Gene3D" id="3.30.1330.10">
    <property type="entry name" value="PurM-like, N-terminal domain"/>
    <property type="match status" value="1"/>
</dbReference>
<dbReference type="SUPFAM" id="SSF56042">
    <property type="entry name" value="PurM C-terminal domain-like"/>
    <property type="match status" value="1"/>
</dbReference>
<feature type="binding site" evidence="1">
    <location>
        <position position="276"/>
    </location>
    <ligand>
        <name>substrate</name>
    </ligand>
</feature>